<organism evidence="1 2">
    <name type="scientific">Labrus bergylta</name>
    <name type="common">ballan wrasse</name>
    <dbReference type="NCBI Taxonomy" id="56723"/>
    <lineage>
        <taxon>Eukaryota</taxon>
        <taxon>Metazoa</taxon>
        <taxon>Chordata</taxon>
        <taxon>Craniata</taxon>
        <taxon>Vertebrata</taxon>
        <taxon>Euteleostomi</taxon>
        <taxon>Actinopterygii</taxon>
        <taxon>Neopterygii</taxon>
        <taxon>Teleostei</taxon>
        <taxon>Neoteleostei</taxon>
        <taxon>Acanthomorphata</taxon>
        <taxon>Eupercaria</taxon>
        <taxon>Labriformes</taxon>
        <taxon>Labridae</taxon>
        <taxon>Labrus</taxon>
    </lineage>
</organism>
<reference evidence="1" key="1">
    <citation type="submission" date="2025-08" db="UniProtKB">
        <authorList>
            <consortium name="Ensembl"/>
        </authorList>
    </citation>
    <scope>IDENTIFICATION</scope>
</reference>
<dbReference type="PANTHER" id="PTHR31635">
    <property type="entry name" value="REVERSE TRANSCRIPTASE DOMAIN-CONTAINING PROTEIN-RELATED"/>
    <property type="match status" value="1"/>
</dbReference>
<dbReference type="Ensembl" id="ENSLBET00000017710.1">
    <property type="protein sequence ID" value="ENSLBEP00000016764.1"/>
    <property type="gene ID" value="ENSLBEG00000012926.1"/>
</dbReference>
<dbReference type="STRING" id="56723.ENSLBEP00000016764"/>
<dbReference type="InParanoid" id="A0A3Q3FAY3"/>
<keyword evidence="2" id="KW-1185">Reference proteome</keyword>
<dbReference type="GeneTree" id="ENSGT01150000287668"/>
<evidence type="ECO:0000313" key="2">
    <source>
        <dbReference type="Proteomes" id="UP000261660"/>
    </source>
</evidence>
<sequence length="153" mass="18113">MTVWPKVIYLFQSIPLNCPSRFFFISLNKLITSFRWSQKRARIKLSSLQAPLNKGGLNLPNIRLYYLASQSRNIWCWLNRTFKLIGSQNTLYLREKFDMPPDKFCKFLQIRNWVKMKTPSFTNIAETSIEKMFRTTSTQKGLISKLYAQLVEM</sequence>
<accession>A0A3Q3FAY3</accession>
<name>A0A3Q3FAY3_9LABR</name>
<reference evidence="1" key="2">
    <citation type="submission" date="2025-09" db="UniProtKB">
        <authorList>
            <consortium name="Ensembl"/>
        </authorList>
    </citation>
    <scope>IDENTIFICATION</scope>
</reference>
<dbReference type="Proteomes" id="UP000261660">
    <property type="component" value="Unplaced"/>
</dbReference>
<proteinExistence type="predicted"/>
<evidence type="ECO:0000313" key="1">
    <source>
        <dbReference type="Ensembl" id="ENSLBEP00000016764.1"/>
    </source>
</evidence>
<protein>
    <submittedName>
        <fullName evidence="1">Uncharacterized protein</fullName>
    </submittedName>
</protein>
<dbReference type="PANTHER" id="PTHR31635:SF196">
    <property type="entry name" value="REVERSE TRANSCRIPTASE DOMAIN-CONTAINING PROTEIN-RELATED"/>
    <property type="match status" value="1"/>
</dbReference>
<dbReference type="AlphaFoldDB" id="A0A3Q3FAY3"/>